<dbReference type="Pfam" id="PF07314">
    <property type="entry name" value="Lit"/>
    <property type="match status" value="1"/>
</dbReference>
<sequence>MRVLPVRGVTVALLSVLLPFLLVMGTVKLAFTESFVKLVYAVGDLPPDRWGMDDATRLRIALLGLRAVLSEEGMEEFIKSGLFNEREIKHMKDVQKVLSYLTKAFYGILPLWVVGVVSLRDKRRIGGVFLIGGFLGLLLVLLSLLLSFLNYDALFEKFHNIVFDPYSWRFFDQDTLLRVYPMRFWFVSTLLAGILMLILSSVSLLVGLLLRKSR</sequence>
<evidence type="ECO:0000313" key="2">
    <source>
        <dbReference type="EMBL" id="ADC88943.1"/>
    </source>
</evidence>
<name>D3SP56_THEAH</name>
<dbReference type="STRING" id="638303.Thal_0308"/>
<reference evidence="3" key="1">
    <citation type="journal article" date="2010" name="Stand. Genomic Sci.">
        <title>Complete genome sequence of Thermocrinis albus type strain (HI 11/12T).</title>
        <authorList>
            <person name="Wirth R."/>
            <person name="Sikorski J."/>
            <person name="Brambilla E."/>
            <person name="Misra M."/>
            <person name="Lapidus A."/>
            <person name="Copeland A."/>
            <person name="Nolan M."/>
            <person name="Lucas S."/>
            <person name="Chen F."/>
            <person name="Tice H."/>
            <person name="Cheng J.F."/>
            <person name="Han C."/>
            <person name="Detter J.C."/>
            <person name="Tapia R."/>
            <person name="Bruce D."/>
            <person name="Goodwin L."/>
            <person name="Pitluck S."/>
            <person name="Pati A."/>
            <person name="Anderson I."/>
            <person name="Ivanova N."/>
            <person name="Mavromatis K."/>
            <person name="Mikhailova N."/>
            <person name="Chen A."/>
            <person name="Palaniappan K."/>
            <person name="Bilek Y."/>
            <person name="Hader T."/>
            <person name="Land M."/>
            <person name="Hauser L."/>
            <person name="Chang Y.J."/>
            <person name="Jeffries C.D."/>
            <person name="Tindall B.J."/>
            <person name="Rohde M."/>
            <person name="Goker M."/>
            <person name="Bristow J."/>
            <person name="Eisen J.A."/>
            <person name="Markowitz V."/>
            <person name="Hugenholtz P."/>
            <person name="Kyrpides N.C."/>
            <person name="Klenk H.P."/>
        </authorList>
    </citation>
    <scope>NUCLEOTIDE SEQUENCE [LARGE SCALE GENOMIC DNA]</scope>
    <source>
        <strain evidence="3">DSM 14484 / JCM 11386 / HI 11/12</strain>
    </source>
</reference>
<dbReference type="NCBIfam" id="TIGR01906">
    <property type="entry name" value="integ_TIGR01906"/>
    <property type="match status" value="1"/>
</dbReference>
<evidence type="ECO:0000313" key="3">
    <source>
        <dbReference type="Proteomes" id="UP000002043"/>
    </source>
</evidence>
<gene>
    <name evidence="2" type="ordered locus">Thal_0308</name>
</gene>
<accession>D3SP56</accession>
<organism evidence="2 3">
    <name type="scientific">Thermocrinis albus (strain DSM 14484 / JCM 11386 / HI 11/12)</name>
    <dbReference type="NCBI Taxonomy" id="638303"/>
    <lineage>
        <taxon>Bacteria</taxon>
        <taxon>Pseudomonadati</taxon>
        <taxon>Aquificota</taxon>
        <taxon>Aquificia</taxon>
        <taxon>Aquificales</taxon>
        <taxon>Aquificaceae</taxon>
        <taxon>Thermocrinis</taxon>
    </lineage>
</organism>
<dbReference type="AlphaFoldDB" id="D3SP56"/>
<dbReference type="eggNOG" id="COG4478">
    <property type="taxonomic scope" value="Bacteria"/>
</dbReference>
<keyword evidence="1" id="KW-0472">Membrane</keyword>
<dbReference type="EMBL" id="CP001931">
    <property type="protein sequence ID" value="ADC88943.1"/>
    <property type="molecule type" value="Genomic_DNA"/>
</dbReference>
<keyword evidence="3" id="KW-1185">Reference proteome</keyword>
<feature type="transmembrane region" description="Helical" evidence="1">
    <location>
        <begin position="126"/>
        <end position="149"/>
    </location>
</feature>
<keyword evidence="1" id="KW-1133">Transmembrane helix</keyword>
<dbReference type="KEGG" id="tal:Thal_0308"/>
<feature type="transmembrane region" description="Helical" evidence="1">
    <location>
        <begin position="100"/>
        <end position="119"/>
    </location>
</feature>
<protein>
    <submittedName>
        <fullName evidence="2">Integral membrane protein TIGR01906</fullName>
    </submittedName>
</protein>
<feature type="transmembrane region" description="Helical" evidence="1">
    <location>
        <begin position="184"/>
        <end position="210"/>
    </location>
</feature>
<dbReference type="Proteomes" id="UP000002043">
    <property type="component" value="Chromosome"/>
</dbReference>
<keyword evidence="1" id="KW-0812">Transmembrane</keyword>
<evidence type="ECO:0000256" key="1">
    <source>
        <dbReference type="SAM" id="Phobius"/>
    </source>
</evidence>
<dbReference type="InterPro" id="IPR010178">
    <property type="entry name" value="Lit"/>
</dbReference>
<proteinExistence type="predicted"/>
<dbReference type="OrthoDB" id="4804608at2"/>
<dbReference type="HOGENOM" id="CLU_1314005_0_0_0"/>